<sequence>MYAQRFISVAKPRVALPSTRVLGARSISVTPQYQKSPVEAAKETVKKADRVVADAAVKGIDKGAQVAGKVKSEVGGATGETSSKAEQKLSEAKGDVKGTAAEVEGKAKGAASEAAGKAKEAKEKTIG</sequence>
<evidence type="ECO:0000313" key="2">
    <source>
        <dbReference type="EMBL" id="KAJ5239507.1"/>
    </source>
</evidence>
<accession>A0A9W9P807</accession>
<evidence type="ECO:0000313" key="3">
    <source>
        <dbReference type="Proteomes" id="UP001150941"/>
    </source>
</evidence>
<gene>
    <name evidence="2" type="ORF">N7468_004126</name>
</gene>
<dbReference type="GeneID" id="83200726"/>
<reference evidence="2" key="2">
    <citation type="journal article" date="2023" name="IMA Fungus">
        <title>Comparative genomic study of the Penicillium genus elucidates a diverse pangenome and 15 lateral gene transfer events.</title>
        <authorList>
            <person name="Petersen C."/>
            <person name="Sorensen T."/>
            <person name="Nielsen M.R."/>
            <person name="Sondergaard T.E."/>
            <person name="Sorensen J.L."/>
            <person name="Fitzpatrick D.A."/>
            <person name="Frisvad J.C."/>
            <person name="Nielsen K.L."/>
        </authorList>
    </citation>
    <scope>NUCLEOTIDE SEQUENCE</scope>
    <source>
        <strain evidence="2">IBT 19713</strain>
    </source>
</reference>
<protein>
    <recommendedName>
        <fullName evidence="4">LEA domain protein</fullName>
    </recommendedName>
</protein>
<reference evidence="2" key="1">
    <citation type="submission" date="2022-11" db="EMBL/GenBank/DDBJ databases">
        <authorList>
            <person name="Petersen C."/>
        </authorList>
    </citation>
    <scope>NUCLEOTIDE SEQUENCE</scope>
    <source>
        <strain evidence="2">IBT 19713</strain>
    </source>
</reference>
<feature type="compositionally biased region" description="Basic and acidic residues" evidence="1">
    <location>
        <begin position="83"/>
        <end position="96"/>
    </location>
</feature>
<dbReference type="RefSeq" id="XP_058332426.1">
    <property type="nucleotide sequence ID" value="XM_058473423.1"/>
</dbReference>
<dbReference type="Proteomes" id="UP001150941">
    <property type="component" value="Unassembled WGS sequence"/>
</dbReference>
<evidence type="ECO:0000256" key="1">
    <source>
        <dbReference type="SAM" id="MobiDB-lite"/>
    </source>
</evidence>
<organism evidence="2 3">
    <name type="scientific">Penicillium chermesinum</name>
    <dbReference type="NCBI Taxonomy" id="63820"/>
    <lineage>
        <taxon>Eukaryota</taxon>
        <taxon>Fungi</taxon>
        <taxon>Dikarya</taxon>
        <taxon>Ascomycota</taxon>
        <taxon>Pezizomycotina</taxon>
        <taxon>Eurotiomycetes</taxon>
        <taxon>Eurotiomycetidae</taxon>
        <taxon>Eurotiales</taxon>
        <taxon>Aspergillaceae</taxon>
        <taxon>Penicillium</taxon>
    </lineage>
</organism>
<evidence type="ECO:0008006" key="4">
    <source>
        <dbReference type="Google" id="ProtNLM"/>
    </source>
</evidence>
<dbReference type="AlphaFoldDB" id="A0A9W9P807"/>
<keyword evidence="3" id="KW-1185">Reference proteome</keyword>
<comment type="caution">
    <text evidence="2">The sequence shown here is derived from an EMBL/GenBank/DDBJ whole genome shotgun (WGS) entry which is preliminary data.</text>
</comment>
<name>A0A9W9P807_9EURO</name>
<feature type="compositionally biased region" description="Low complexity" evidence="1">
    <location>
        <begin position="97"/>
        <end position="115"/>
    </location>
</feature>
<feature type="compositionally biased region" description="Basic and acidic residues" evidence="1">
    <location>
        <begin position="116"/>
        <end position="127"/>
    </location>
</feature>
<feature type="region of interest" description="Disordered" evidence="1">
    <location>
        <begin position="71"/>
        <end position="127"/>
    </location>
</feature>
<proteinExistence type="predicted"/>
<dbReference type="EMBL" id="JAPQKS010000003">
    <property type="protein sequence ID" value="KAJ5239507.1"/>
    <property type="molecule type" value="Genomic_DNA"/>
</dbReference>
<dbReference type="OrthoDB" id="4023585at2759"/>